<sequence>MMKVHPLPKKRSLTFSYTSTETQRLVSRQKKLHKLPHVFSKVLELPFHSDTDVIVEETSTCFRFIVKTDDDFGNDVVAHKIDILPGVTKIVIAKGGNNNNLVEFSLGDFEIDLWRFRLPSSTKPELANAVYVHGELVVTIPKEMNSVEEDEGYGEIRGGITRFIVVQ</sequence>
<dbReference type="EMBL" id="JAJJMB010003633">
    <property type="protein sequence ID" value="KAI3946983.1"/>
    <property type="molecule type" value="Genomic_DNA"/>
</dbReference>
<dbReference type="PANTHER" id="PTHR33879">
    <property type="entry name" value="17.6 KDA CLASS II HEAT SHOCK PROTEIN-RELATED"/>
    <property type="match status" value="1"/>
</dbReference>
<evidence type="ECO:0000313" key="2">
    <source>
        <dbReference type="Proteomes" id="UP001202328"/>
    </source>
</evidence>
<comment type="caution">
    <text evidence="1">The sequence shown here is derived from an EMBL/GenBank/DDBJ whole genome shotgun (WGS) entry which is preliminary data.</text>
</comment>
<dbReference type="AlphaFoldDB" id="A0AAD4T8V8"/>
<name>A0AAD4T8V8_9MAGN</name>
<protein>
    <recommendedName>
        <fullName evidence="3">SHSP domain-containing protein</fullName>
    </recommendedName>
</protein>
<organism evidence="1 2">
    <name type="scientific">Papaver atlanticum</name>
    <dbReference type="NCBI Taxonomy" id="357466"/>
    <lineage>
        <taxon>Eukaryota</taxon>
        <taxon>Viridiplantae</taxon>
        <taxon>Streptophyta</taxon>
        <taxon>Embryophyta</taxon>
        <taxon>Tracheophyta</taxon>
        <taxon>Spermatophyta</taxon>
        <taxon>Magnoliopsida</taxon>
        <taxon>Ranunculales</taxon>
        <taxon>Papaveraceae</taxon>
        <taxon>Papaveroideae</taxon>
        <taxon>Papaver</taxon>
    </lineage>
</organism>
<accession>A0AAD4T8V8</accession>
<evidence type="ECO:0000313" key="1">
    <source>
        <dbReference type="EMBL" id="KAI3946983.1"/>
    </source>
</evidence>
<keyword evidence="2" id="KW-1185">Reference proteome</keyword>
<gene>
    <name evidence="1" type="ORF">MKW98_003546</name>
</gene>
<evidence type="ECO:0008006" key="3">
    <source>
        <dbReference type="Google" id="ProtNLM"/>
    </source>
</evidence>
<dbReference type="PANTHER" id="PTHR33879:SF3">
    <property type="entry name" value="17.6 KDA CLASS II HEAT SHOCK PROTEIN-RELATED"/>
    <property type="match status" value="1"/>
</dbReference>
<proteinExistence type="predicted"/>
<dbReference type="CDD" id="cd06464">
    <property type="entry name" value="ACD_sHsps-like"/>
    <property type="match status" value="1"/>
</dbReference>
<dbReference type="Proteomes" id="UP001202328">
    <property type="component" value="Unassembled WGS sequence"/>
</dbReference>
<reference evidence="1" key="1">
    <citation type="submission" date="2022-04" db="EMBL/GenBank/DDBJ databases">
        <title>A functionally conserved STORR gene fusion in Papaver species that diverged 16.8 million years ago.</title>
        <authorList>
            <person name="Catania T."/>
        </authorList>
    </citation>
    <scope>NUCLEOTIDE SEQUENCE</scope>
    <source>
        <strain evidence="1">S-188037</strain>
    </source>
</reference>